<dbReference type="OrthoDB" id="392571at2759"/>
<protein>
    <recommendedName>
        <fullName evidence="10">Cysteine sulfinic acid decarboxylase</fullName>
    </recommendedName>
</protein>
<dbReference type="PANTHER" id="PTHR45677">
    <property type="entry name" value="GLUTAMATE DECARBOXYLASE-RELATED"/>
    <property type="match status" value="1"/>
</dbReference>
<evidence type="ECO:0000256" key="3">
    <source>
        <dbReference type="ARBA" id="ARBA00022793"/>
    </source>
</evidence>
<dbReference type="EMBL" id="JACMRX010000002">
    <property type="protein sequence ID" value="KAF7995588.1"/>
    <property type="molecule type" value="Genomic_DNA"/>
</dbReference>
<dbReference type="Proteomes" id="UP000639338">
    <property type="component" value="Unassembled WGS sequence"/>
</dbReference>
<accession>A0A834Y0N1</accession>
<evidence type="ECO:0000256" key="6">
    <source>
        <dbReference type="PIRSR" id="PIRSR602129-50"/>
    </source>
</evidence>
<dbReference type="InterPro" id="IPR021115">
    <property type="entry name" value="Pyridoxal-P_BS"/>
</dbReference>
<dbReference type="GO" id="GO:0030170">
    <property type="term" value="F:pyridoxal phosphate binding"/>
    <property type="evidence" value="ECO:0007669"/>
    <property type="project" value="InterPro"/>
</dbReference>
<dbReference type="InterPro" id="IPR015421">
    <property type="entry name" value="PyrdxlP-dep_Trfase_major"/>
</dbReference>
<keyword evidence="4 6" id="KW-0663">Pyridoxal phosphate</keyword>
<organism evidence="8 9">
    <name type="scientific">Aphidius gifuensis</name>
    <name type="common">Parasitoid wasp</name>
    <dbReference type="NCBI Taxonomy" id="684658"/>
    <lineage>
        <taxon>Eukaryota</taxon>
        <taxon>Metazoa</taxon>
        <taxon>Ecdysozoa</taxon>
        <taxon>Arthropoda</taxon>
        <taxon>Hexapoda</taxon>
        <taxon>Insecta</taxon>
        <taxon>Pterygota</taxon>
        <taxon>Neoptera</taxon>
        <taxon>Endopterygota</taxon>
        <taxon>Hymenoptera</taxon>
        <taxon>Apocrita</taxon>
        <taxon>Ichneumonoidea</taxon>
        <taxon>Braconidae</taxon>
        <taxon>Aphidiinae</taxon>
        <taxon>Aphidius</taxon>
    </lineage>
</organism>
<comment type="similarity">
    <text evidence="2 7">Belongs to the group II decarboxylase family.</text>
</comment>
<evidence type="ECO:0000256" key="2">
    <source>
        <dbReference type="ARBA" id="ARBA00009533"/>
    </source>
</evidence>
<sequence length="507" mass="57440">MFYVLRQENISQCWSVTMAKSSDSNTFKILDEVYQILKEEHVFDTSGKNQVIEFIHPKQLQEKIDITITEDGATPEEIKKMIRQIARYSVKTSNPHFHNQLYGGVDNYGLAGAWMTESLNTSQYTYEVAPVFMLIEREVLNKALSLANYPLFPDGDGVLCPGGSIANMYGMILGRYKKFPDVKTKGLSSLPPLAVFTSDCSHYSMLKGAHWLGLGTESVFSVKTDSFGRMNPQDLIRAIDESKTKGYVPYFVNATAGTTILASIDPLDDIATICKNNNLWFHVDACLGGTLLLSEKYRKRLKGIEKSNSIAWNPHKMLGAPFQCSLFLVRGKNLLHEANCAGATYLFQQDKFYDVSWDTGDKSVQCGRKVDAVKLWLMWRARGTKELGNLVDTAMESAEYFFEKIKSREGFRLVFSEFDGNTICFWYVPPSMRGQDENDDWWKKLYDSTSKIKELLVLDGRLMIGYTPMKHKGFGNFFRMVVCCQPPPSHSTMDFAIEQIEKIGGKL</sequence>
<dbReference type="CDD" id="cd06450">
    <property type="entry name" value="DOPA_deC_like"/>
    <property type="match status" value="1"/>
</dbReference>
<keyword evidence="3" id="KW-0210">Decarboxylase</keyword>
<evidence type="ECO:0000313" key="9">
    <source>
        <dbReference type="Proteomes" id="UP000639338"/>
    </source>
</evidence>
<dbReference type="Pfam" id="PF00282">
    <property type="entry name" value="Pyridoxal_deC"/>
    <property type="match status" value="1"/>
</dbReference>
<gene>
    <name evidence="8" type="ORF">HCN44_006695</name>
</gene>
<dbReference type="InterPro" id="IPR015424">
    <property type="entry name" value="PyrdxlP-dep_Trfase"/>
</dbReference>
<dbReference type="Gene3D" id="3.90.1150.170">
    <property type="match status" value="1"/>
</dbReference>
<evidence type="ECO:0000256" key="4">
    <source>
        <dbReference type="ARBA" id="ARBA00022898"/>
    </source>
</evidence>
<evidence type="ECO:0000256" key="1">
    <source>
        <dbReference type="ARBA" id="ARBA00001933"/>
    </source>
</evidence>
<comment type="caution">
    <text evidence="8">The sequence shown here is derived from an EMBL/GenBank/DDBJ whole genome shotgun (WGS) entry which is preliminary data.</text>
</comment>
<dbReference type="PANTHER" id="PTHR45677:SF8">
    <property type="entry name" value="CYSTEINE SULFINIC ACID DECARBOXYLASE"/>
    <property type="match status" value="1"/>
</dbReference>
<reference evidence="8 9" key="1">
    <citation type="submission" date="2020-08" db="EMBL/GenBank/DDBJ databases">
        <title>Aphidius gifuensis genome sequencing and assembly.</title>
        <authorList>
            <person name="Du Z."/>
        </authorList>
    </citation>
    <scope>NUCLEOTIDE SEQUENCE [LARGE SCALE GENOMIC DNA]</scope>
    <source>
        <strain evidence="8">YNYX2018</strain>
        <tissue evidence="8">Adults</tissue>
    </source>
</reference>
<keyword evidence="5 7" id="KW-0456">Lyase</keyword>
<dbReference type="GO" id="GO:0016831">
    <property type="term" value="F:carboxy-lyase activity"/>
    <property type="evidence" value="ECO:0007669"/>
    <property type="project" value="UniProtKB-KW"/>
</dbReference>
<comment type="cofactor">
    <cofactor evidence="1 6 7">
        <name>pyridoxal 5'-phosphate</name>
        <dbReference type="ChEBI" id="CHEBI:597326"/>
    </cofactor>
</comment>
<dbReference type="PROSITE" id="PS00392">
    <property type="entry name" value="DDC_GAD_HDC_YDC"/>
    <property type="match status" value="1"/>
</dbReference>
<name>A0A834Y0N1_APHGI</name>
<dbReference type="InterPro" id="IPR002129">
    <property type="entry name" value="PyrdxlP-dep_de-COase"/>
</dbReference>
<proteinExistence type="inferred from homology"/>
<evidence type="ECO:0000313" key="8">
    <source>
        <dbReference type="EMBL" id="KAF7995588.1"/>
    </source>
</evidence>
<dbReference type="GO" id="GO:0005737">
    <property type="term" value="C:cytoplasm"/>
    <property type="evidence" value="ECO:0007669"/>
    <property type="project" value="TreeGrafter"/>
</dbReference>
<feature type="modified residue" description="N6-(pyridoxal phosphate)lysine" evidence="6">
    <location>
        <position position="316"/>
    </location>
</feature>
<dbReference type="GO" id="GO:0019752">
    <property type="term" value="P:carboxylic acid metabolic process"/>
    <property type="evidence" value="ECO:0007669"/>
    <property type="project" value="InterPro"/>
</dbReference>
<evidence type="ECO:0008006" key="10">
    <source>
        <dbReference type="Google" id="ProtNLM"/>
    </source>
</evidence>
<keyword evidence="9" id="KW-1185">Reference proteome</keyword>
<dbReference type="AlphaFoldDB" id="A0A834Y0N1"/>
<dbReference type="Gene3D" id="3.40.640.10">
    <property type="entry name" value="Type I PLP-dependent aspartate aminotransferase-like (Major domain)"/>
    <property type="match status" value="1"/>
</dbReference>
<dbReference type="SUPFAM" id="SSF53383">
    <property type="entry name" value="PLP-dependent transferases"/>
    <property type="match status" value="1"/>
</dbReference>
<evidence type="ECO:0000256" key="7">
    <source>
        <dbReference type="RuleBase" id="RU000382"/>
    </source>
</evidence>
<evidence type="ECO:0000256" key="5">
    <source>
        <dbReference type="ARBA" id="ARBA00023239"/>
    </source>
</evidence>